<sequence length="326" mass="35073">MHLHIFTHILIASTCCQAFAFPDVSSLTVFNRSIFRSREAQAEGVGVGGKGGGKKAGQKQGQGSGCPAVWFDISKDLTSRFLKQGVCTDDARAAIRSSFHDCFDGACDGSLVLGNECYRSSNNGLLDWATKLRAIKKHYDVGMADLIQFAGAHATVTCPKGPVVPVFVGRKDSSVPSHEGLLPPANATGNAIYKTFKSKGFTATDLAALIGAHSTATQSFVNPDYAGYGQDSTPGIWDVNYYKETIDGAAPFSFPADKNLAKHPVVGPRFREFVGNQQRWNVAYVAAFRKMSMLGVENIDELVDCTSALPRGTRKRDIKAAPINAR</sequence>
<feature type="binding site" evidence="7">
    <location>
        <position position="214"/>
    </location>
    <ligand>
        <name>Ca(2+)</name>
        <dbReference type="ChEBI" id="CHEBI:29108"/>
        <label>2</label>
    </ligand>
</feature>
<dbReference type="Gene3D" id="1.10.420.10">
    <property type="entry name" value="Peroxidase, domain 2"/>
    <property type="match status" value="1"/>
</dbReference>
<feature type="binding site" evidence="7">
    <location>
        <position position="108"/>
    </location>
    <ligand>
        <name>Ca(2+)</name>
        <dbReference type="ChEBI" id="CHEBI:29108"/>
        <label>1</label>
    </ligand>
</feature>
<dbReference type="SUPFAM" id="SSF48113">
    <property type="entry name" value="Heme-dependent peroxidases"/>
    <property type="match status" value="1"/>
</dbReference>
<dbReference type="AlphaFoldDB" id="A0A6A6RG76"/>
<dbReference type="Gene3D" id="1.10.520.10">
    <property type="match status" value="1"/>
</dbReference>
<feature type="active site" description="Proton acceptor" evidence="6">
    <location>
        <position position="100"/>
    </location>
</feature>
<keyword evidence="10" id="KW-0732">Signal</keyword>
<dbReference type="GO" id="GO:0000302">
    <property type="term" value="P:response to reactive oxygen species"/>
    <property type="evidence" value="ECO:0007669"/>
    <property type="project" value="TreeGrafter"/>
</dbReference>
<comment type="cofactor">
    <cofactor evidence="7">
        <name>heme b</name>
        <dbReference type="ChEBI" id="CHEBI:60344"/>
    </cofactor>
    <text evidence="7">Binds 1 heme b (iron(II)-protoporphyrin IX) group per subunit.</text>
</comment>
<dbReference type="OrthoDB" id="2113341at2759"/>
<dbReference type="PRINTS" id="PR00462">
    <property type="entry name" value="LIGNINASE"/>
</dbReference>
<feature type="binding site" evidence="7">
    <location>
        <position position="233"/>
    </location>
    <ligand>
        <name>Ca(2+)</name>
        <dbReference type="ChEBI" id="CHEBI:29108"/>
        <label>2</label>
    </ligand>
</feature>
<accession>A0A6A6RG76</accession>
<evidence type="ECO:0000256" key="8">
    <source>
        <dbReference type="PIRSR" id="PIRSR601621-3"/>
    </source>
</evidence>
<feature type="domain" description="Plant heme peroxidase family profile" evidence="11">
    <location>
        <begin position="91"/>
        <end position="319"/>
    </location>
</feature>
<evidence type="ECO:0000256" key="4">
    <source>
        <dbReference type="ARBA" id="ARBA00023002"/>
    </source>
</evidence>
<dbReference type="GO" id="GO:0004601">
    <property type="term" value="F:peroxidase activity"/>
    <property type="evidence" value="ECO:0007669"/>
    <property type="project" value="UniProtKB-KW"/>
</dbReference>
<evidence type="ECO:0000259" key="11">
    <source>
        <dbReference type="PROSITE" id="PS50873"/>
    </source>
</evidence>
<keyword evidence="7" id="KW-0408">Iron</keyword>
<keyword evidence="13" id="KW-1185">Reference proteome</keyword>
<dbReference type="GO" id="GO:0020037">
    <property type="term" value="F:heme binding"/>
    <property type="evidence" value="ECO:0007669"/>
    <property type="project" value="UniProtKB-UniRule"/>
</dbReference>
<dbReference type="Pfam" id="PF00141">
    <property type="entry name" value="peroxidase"/>
    <property type="match status" value="1"/>
</dbReference>
<evidence type="ECO:0000256" key="9">
    <source>
        <dbReference type="PIRSR" id="PIRSR601621-4"/>
    </source>
</evidence>
<evidence type="ECO:0000256" key="10">
    <source>
        <dbReference type="RuleBase" id="RU363051"/>
    </source>
</evidence>
<evidence type="ECO:0000256" key="5">
    <source>
        <dbReference type="ARBA" id="ARBA00023180"/>
    </source>
</evidence>
<evidence type="ECO:0000256" key="1">
    <source>
        <dbReference type="ARBA" id="ARBA00006089"/>
    </source>
</evidence>
<evidence type="ECO:0000256" key="3">
    <source>
        <dbReference type="ARBA" id="ARBA00022617"/>
    </source>
</evidence>
<feature type="binding site" evidence="7">
    <location>
        <position position="101"/>
    </location>
    <ligand>
        <name>Ca(2+)</name>
        <dbReference type="ChEBI" id="CHEBI:29108"/>
        <label>1</label>
    </ligand>
</feature>
<keyword evidence="7 10" id="KW-0479">Metal-binding</keyword>
<keyword evidence="7 10" id="KW-0106">Calcium</keyword>
<keyword evidence="4 10" id="KW-0560">Oxidoreductase</keyword>
<keyword evidence="2 10" id="KW-0575">Peroxidase</keyword>
<protein>
    <recommendedName>
        <fullName evidence="10">Peroxidase</fullName>
        <ecNumber evidence="10">1.11.1.-</ecNumber>
    </recommendedName>
</protein>
<feature type="binding site" evidence="7">
    <location>
        <position position="238"/>
    </location>
    <ligand>
        <name>Ca(2+)</name>
        <dbReference type="ChEBI" id="CHEBI:29108"/>
        <label>2</label>
    </ligand>
</feature>
<dbReference type="EC" id="1.11.1.-" evidence="10"/>
<evidence type="ECO:0000313" key="12">
    <source>
        <dbReference type="EMBL" id="KAF2502760.1"/>
    </source>
</evidence>
<feature type="chain" id="PRO_5025705737" description="Peroxidase" evidence="10">
    <location>
        <begin position="19"/>
        <end position="326"/>
    </location>
</feature>
<feature type="binding site" evidence="7">
    <location>
        <position position="110"/>
    </location>
    <ligand>
        <name>Ca(2+)</name>
        <dbReference type="ChEBI" id="CHEBI:29108"/>
        <label>1</label>
    </ligand>
</feature>
<dbReference type="Proteomes" id="UP000799750">
    <property type="component" value="Unassembled WGS sequence"/>
</dbReference>
<dbReference type="InterPro" id="IPR044831">
    <property type="entry name" value="Ccp1-like"/>
</dbReference>
<dbReference type="GO" id="GO:0046872">
    <property type="term" value="F:metal ion binding"/>
    <property type="evidence" value="ECO:0007669"/>
    <property type="project" value="UniProtKB-UniRule"/>
</dbReference>
<gene>
    <name evidence="12" type="ORF">BU16DRAFT_498560</name>
</gene>
<dbReference type="PROSITE" id="PS50873">
    <property type="entry name" value="PEROXIDASE_4"/>
    <property type="match status" value="1"/>
</dbReference>
<dbReference type="InterPro" id="IPR001621">
    <property type="entry name" value="Ligninase"/>
</dbReference>
<dbReference type="PANTHER" id="PTHR31356">
    <property type="entry name" value="THYLAKOID LUMENAL 29 KDA PROTEIN, CHLOROPLASTIC-RELATED"/>
    <property type="match status" value="1"/>
</dbReference>
<proteinExistence type="inferred from homology"/>
<feature type="binding site" evidence="7">
    <location>
        <position position="231"/>
    </location>
    <ligand>
        <name>Ca(2+)</name>
        <dbReference type="ChEBI" id="CHEBI:29108"/>
        <label>2</label>
    </ligand>
</feature>
<feature type="binding site" description="axial binding residue" evidence="7">
    <location>
        <position position="213"/>
    </location>
    <ligand>
        <name>heme b</name>
        <dbReference type="ChEBI" id="CHEBI:60344"/>
    </ligand>
    <ligandPart>
        <name>Fe</name>
        <dbReference type="ChEBI" id="CHEBI:18248"/>
    </ligandPart>
</feature>
<keyword evidence="9" id="KW-1015">Disulfide bond</keyword>
<keyword evidence="5" id="KW-0325">Glycoprotein</keyword>
<comment type="similarity">
    <text evidence="1 10">Belongs to the peroxidase family. Ligninase subfamily.</text>
</comment>
<keyword evidence="3 7" id="KW-0349">Heme</keyword>
<evidence type="ECO:0000256" key="7">
    <source>
        <dbReference type="PIRSR" id="PIRSR601621-2"/>
    </source>
</evidence>
<comment type="cofactor">
    <cofactor evidence="7 10">
        <name>Ca(2+)</name>
        <dbReference type="ChEBI" id="CHEBI:29108"/>
    </cofactor>
    <text evidence="7 10">Binds 2 calcium ions per subunit.</text>
</comment>
<dbReference type="GO" id="GO:0042744">
    <property type="term" value="P:hydrogen peroxide catabolic process"/>
    <property type="evidence" value="ECO:0007669"/>
    <property type="project" value="TreeGrafter"/>
</dbReference>
<feature type="signal peptide" evidence="10">
    <location>
        <begin position="1"/>
        <end position="18"/>
    </location>
</feature>
<dbReference type="InterPro" id="IPR002016">
    <property type="entry name" value="Haem_peroxidase"/>
</dbReference>
<evidence type="ECO:0000313" key="13">
    <source>
        <dbReference type="Proteomes" id="UP000799750"/>
    </source>
</evidence>
<feature type="site" description="Transition state stabilizer" evidence="8">
    <location>
        <position position="96"/>
    </location>
</feature>
<evidence type="ECO:0000256" key="6">
    <source>
        <dbReference type="PIRSR" id="PIRSR601621-1"/>
    </source>
</evidence>
<evidence type="ECO:0000256" key="2">
    <source>
        <dbReference type="ARBA" id="ARBA00022559"/>
    </source>
</evidence>
<reference evidence="12" key="1">
    <citation type="journal article" date="2020" name="Stud. Mycol.">
        <title>101 Dothideomycetes genomes: a test case for predicting lifestyles and emergence of pathogens.</title>
        <authorList>
            <person name="Haridas S."/>
            <person name="Albert R."/>
            <person name="Binder M."/>
            <person name="Bloem J."/>
            <person name="Labutti K."/>
            <person name="Salamov A."/>
            <person name="Andreopoulos B."/>
            <person name="Baker S."/>
            <person name="Barry K."/>
            <person name="Bills G."/>
            <person name="Bluhm B."/>
            <person name="Cannon C."/>
            <person name="Castanera R."/>
            <person name="Culley D."/>
            <person name="Daum C."/>
            <person name="Ezra D."/>
            <person name="Gonzalez J."/>
            <person name="Henrissat B."/>
            <person name="Kuo A."/>
            <person name="Liang C."/>
            <person name="Lipzen A."/>
            <person name="Lutzoni F."/>
            <person name="Magnuson J."/>
            <person name="Mondo S."/>
            <person name="Nolan M."/>
            <person name="Ohm R."/>
            <person name="Pangilinan J."/>
            <person name="Park H.-J."/>
            <person name="Ramirez L."/>
            <person name="Alfaro M."/>
            <person name="Sun H."/>
            <person name="Tritt A."/>
            <person name="Yoshinaga Y."/>
            <person name="Zwiers L.-H."/>
            <person name="Turgeon B."/>
            <person name="Goodwin S."/>
            <person name="Spatafora J."/>
            <person name="Crous P."/>
            <person name="Grigoriev I."/>
        </authorList>
    </citation>
    <scope>NUCLEOTIDE SEQUENCE</scope>
    <source>
        <strain evidence="12">CBS 269.34</strain>
    </source>
</reference>
<organism evidence="12 13">
    <name type="scientific">Lophium mytilinum</name>
    <dbReference type="NCBI Taxonomy" id="390894"/>
    <lineage>
        <taxon>Eukaryota</taxon>
        <taxon>Fungi</taxon>
        <taxon>Dikarya</taxon>
        <taxon>Ascomycota</taxon>
        <taxon>Pezizomycotina</taxon>
        <taxon>Dothideomycetes</taxon>
        <taxon>Pleosporomycetidae</taxon>
        <taxon>Mytilinidiales</taxon>
        <taxon>Mytilinidiaceae</taxon>
        <taxon>Lophium</taxon>
    </lineage>
</organism>
<dbReference type="EMBL" id="MU004181">
    <property type="protein sequence ID" value="KAF2502760.1"/>
    <property type="molecule type" value="Genomic_DNA"/>
</dbReference>
<dbReference type="InterPro" id="IPR010255">
    <property type="entry name" value="Haem_peroxidase_sf"/>
</dbReference>
<dbReference type="PANTHER" id="PTHR31356:SF66">
    <property type="entry name" value="CATALASE-PEROXIDASE"/>
    <property type="match status" value="1"/>
</dbReference>
<dbReference type="GO" id="GO:0034599">
    <property type="term" value="P:cellular response to oxidative stress"/>
    <property type="evidence" value="ECO:0007669"/>
    <property type="project" value="InterPro"/>
</dbReference>
<dbReference type="PRINTS" id="PR00458">
    <property type="entry name" value="PEROXIDASE"/>
</dbReference>
<name>A0A6A6RG76_9PEZI</name>
<feature type="disulfide bond" evidence="9">
    <location>
        <begin position="87"/>
        <end position="158"/>
    </location>
</feature>